<reference evidence="1" key="2">
    <citation type="journal article" date="2015" name="Data Brief">
        <title>Shoot transcriptome of the giant reed, Arundo donax.</title>
        <authorList>
            <person name="Barrero R.A."/>
            <person name="Guerrero F.D."/>
            <person name="Moolhuijzen P."/>
            <person name="Goolsby J.A."/>
            <person name="Tidwell J."/>
            <person name="Bellgard S.E."/>
            <person name="Bellgard M.I."/>
        </authorList>
    </citation>
    <scope>NUCLEOTIDE SEQUENCE</scope>
    <source>
        <tissue evidence="1">Shoot tissue taken approximately 20 cm above the soil surface</tissue>
    </source>
</reference>
<sequence length="48" mass="5643">MPALLPRNHRCPAAAALLRWWEEGRFAWRRLASERPHPAVGRPRRELS</sequence>
<organism evidence="1">
    <name type="scientific">Arundo donax</name>
    <name type="common">Giant reed</name>
    <name type="synonym">Donax arundinaceus</name>
    <dbReference type="NCBI Taxonomy" id="35708"/>
    <lineage>
        <taxon>Eukaryota</taxon>
        <taxon>Viridiplantae</taxon>
        <taxon>Streptophyta</taxon>
        <taxon>Embryophyta</taxon>
        <taxon>Tracheophyta</taxon>
        <taxon>Spermatophyta</taxon>
        <taxon>Magnoliopsida</taxon>
        <taxon>Liliopsida</taxon>
        <taxon>Poales</taxon>
        <taxon>Poaceae</taxon>
        <taxon>PACMAD clade</taxon>
        <taxon>Arundinoideae</taxon>
        <taxon>Arundineae</taxon>
        <taxon>Arundo</taxon>
    </lineage>
</organism>
<dbReference type="EMBL" id="GBRH01169201">
    <property type="protein sequence ID" value="JAE28695.1"/>
    <property type="molecule type" value="Transcribed_RNA"/>
</dbReference>
<name>A0A0A9GUL7_ARUDO</name>
<reference evidence="1" key="1">
    <citation type="submission" date="2014-09" db="EMBL/GenBank/DDBJ databases">
        <authorList>
            <person name="Magalhaes I.L.F."/>
            <person name="Oliveira U."/>
            <person name="Santos F.R."/>
            <person name="Vidigal T.H.D.A."/>
            <person name="Brescovit A.D."/>
            <person name="Santos A.J."/>
        </authorList>
    </citation>
    <scope>NUCLEOTIDE SEQUENCE</scope>
    <source>
        <tissue evidence="1">Shoot tissue taken approximately 20 cm above the soil surface</tissue>
    </source>
</reference>
<evidence type="ECO:0000313" key="1">
    <source>
        <dbReference type="EMBL" id="JAE28695.1"/>
    </source>
</evidence>
<protein>
    <submittedName>
        <fullName evidence="1">Uncharacterized protein</fullName>
    </submittedName>
</protein>
<proteinExistence type="predicted"/>
<dbReference type="AlphaFoldDB" id="A0A0A9GUL7"/>
<accession>A0A0A9GUL7</accession>